<reference evidence="1 2" key="1">
    <citation type="journal article" date="2014" name="J. Biotechnol.">
        <title>Complete genome sequence of the actinobacterium Actinoplanes friuliensis HAG 010964, producer of the lipopeptide antibiotic friulimycin.</title>
        <authorList>
            <person name="Ruckert C."/>
            <person name="Szczepanowski R."/>
            <person name="Albersmeier A."/>
            <person name="Goesmann A."/>
            <person name="Fischer N."/>
            <person name="Steinkamper A."/>
            <person name="Puhler A."/>
            <person name="Biener R."/>
            <person name="Schwartz D."/>
            <person name="Kalinowski J."/>
        </authorList>
    </citation>
    <scope>NUCLEOTIDE SEQUENCE [LARGE SCALE GENOMIC DNA]</scope>
    <source>
        <strain evidence="1 2">DSM 7358</strain>
    </source>
</reference>
<dbReference type="PATRIC" id="fig|1246995.3.peg.4868"/>
<protein>
    <submittedName>
        <fullName evidence="1">PEP phosphonomutase</fullName>
    </submittedName>
</protein>
<dbReference type="STRING" id="1246995.AFR_24030"/>
<dbReference type="SUPFAM" id="SSF51621">
    <property type="entry name" value="Phosphoenolpyruvate/pyruvate domain"/>
    <property type="match status" value="1"/>
</dbReference>
<dbReference type="InterPro" id="IPR040442">
    <property type="entry name" value="Pyrv_kinase-like_dom_sf"/>
</dbReference>
<dbReference type="Proteomes" id="UP000017746">
    <property type="component" value="Chromosome"/>
</dbReference>
<sequence length="277" mass="28083">MTPFCDAGTSAGTEVSRSYGGAMTAFHALHRPGDPLVLPNAWDVASAAALARAGFPAIGTTSLGVAAAHGLPDGRGMARAETVALMRRLGRLPVLVTVDVEGGFGGGPAAVAELAAELADAGAAGINLEDGRADHTLVPVAEQVELIAAVKNRVPDLFVNARTDTRWLGAGDLEETLLRTRAFVAAGADGVFVPGLAGDDEIRSVVSGVEAPLNVLLLPGLTVLRLAALGVARISTGSLLFRAALGHAIDVARLIARGEPAPTGVPPYAEVDSLARG</sequence>
<dbReference type="InterPro" id="IPR039556">
    <property type="entry name" value="ICL/PEPM"/>
</dbReference>
<dbReference type="InterPro" id="IPR015813">
    <property type="entry name" value="Pyrv/PenolPyrv_kinase-like_dom"/>
</dbReference>
<dbReference type="KEGG" id="afs:AFR_24030"/>
<organism evidence="1 2">
    <name type="scientific">Actinoplanes friuliensis DSM 7358</name>
    <dbReference type="NCBI Taxonomy" id="1246995"/>
    <lineage>
        <taxon>Bacteria</taxon>
        <taxon>Bacillati</taxon>
        <taxon>Actinomycetota</taxon>
        <taxon>Actinomycetes</taxon>
        <taxon>Micromonosporales</taxon>
        <taxon>Micromonosporaceae</taxon>
        <taxon>Actinoplanes</taxon>
    </lineage>
</organism>
<dbReference type="PANTHER" id="PTHR42905:SF16">
    <property type="entry name" value="CARBOXYPHOSPHONOENOLPYRUVATE PHOSPHONOMUTASE-LIKE PROTEIN (AFU_ORTHOLOGUE AFUA_5G07230)"/>
    <property type="match status" value="1"/>
</dbReference>
<gene>
    <name evidence="1" type="ORF">AFR_24030</name>
</gene>
<dbReference type="GO" id="GO:0003824">
    <property type="term" value="F:catalytic activity"/>
    <property type="evidence" value="ECO:0007669"/>
    <property type="project" value="InterPro"/>
</dbReference>
<dbReference type="PANTHER" id="PTHR42905">
    <property type="entry name" value="PHOSPHOENOLPYRUVATE CARBOXYLASE"/>
    <property type="match status" value="1"/>
</dbReference>
<name>U5W1V0_9ACTN</name>
<proteinExistence type="predicted"/>
<dbReference type="Pfam" id="PF13714">
    <property type="entry name" value="PEP_mutase"/>
    <property type="match status" value="1"/>
</dbReference>
<evidence type="ECO:0000313" key="2">
    <source>
        <dbReference type="Proteomes" id="UP000017746"/>
    </source>
</evidence>
<dbReference type="eggNOG" id="COG2513">
    <property type="taxonomic scope" value="Bacteria"/>
</dbReference>
<keyword evidence="2" id="KW-1185">Reference proteome</keyword>
<dbReference type="HOGENOM" id="CLU_027389_2_3_11"/>
<dbReference type="Gene3D" id="3.20.20.60">
    <property type="entry name" value="Phosphoenolpyruvate-binding domains"/>
    <property type="match status" value="1"/>
</dbReference>
<evidence type="ECO:0000313" key="1">
    <source>
        <dbReference type="EMBL" id="AGZ43074.1"/>
    </source>
</evidence>
<dbReference type="AlphaFoldDB" id="U5W1V0"/>
<dbReference type="CDD" id="cd00377">
    <property type="entry name" value="ICL_PEPM"/>
    <property type="match status" value="1"/>
</dbReference>
<dbReference type="EMBL" id="CP006272">
    <property type="protein sequence ID" value="AGZ43074.1"/>
    <property type="molecule type" value="Genomic_DNA"/>
</dbReference>
<accession>U5W1V0</accession>